<dbReference type="OrthoDB" id="3904217at2759"/>
<dbReference type="eggNOG" id="ENOG502SS32">
    <property type="taxonomic scope" value="Eukaryota"/>
</dbReference>
<dbReference type="AlphaFoldDB" id="J3NM71"/>
<reference evidence="3" key="5">
    <citation type="submission" date="2018-04" db="UniProtKB">
        <authorList>
            <consortium name="EnsemblFungi"/>
        </authorList>
    </citation>
    <scope>IDENTIFICATION</scope>
    <source>
        <strain evidence="3">R3-111a-1</strain>
    </source>
</reference>
<evidence type="ECO:0000313" key="3">
    <source>
        <dbReference type="EnsemblFungi" id="EJT82402"/>
    </source>
</evidence>
<dbReference type="GeneID" id="20342833"/>
<dbReference type="VEuPathDB" id="FungiDB:GGTG_02375"/>
<name>J3NM71_GAET3</name>
<dbReference type="RefSeq" id="XP_009218411.1">
    <property type="nucleotide sequence ID" value="XM_009220147.1"/>
</dbReference>
<dbReference type="EnsemblFungi" id="EJT82402">
    <property type="protein sequence ID" value="EJT82402"/>
    <property type="gene ID" value="GGTG_02375"/>
</dbReference>
<dbReference type="HOGENOM" id="CLU_109259_2_1_1"/>
<keyword evidence="4" id="KW-1185">Reference proteome</keyword>
<dbReference type="Pfam" id="PF13924">
    <property type="entry name" value="Lipocalin_5"/>
    <property type="match status" value="1"/>
</dbReference>
<feature type="domain" description="Lipocalin-like" evidence="1">
    <location>
        <begin position="6"/>
        <end position="148"/>
    </location>
</feature>
<dbReference type="EMBL" id="GL385395">
    <property type="protein sequence ID" value="EJT82402.1"/>
    <property type="molecule type" value="Genomic_DNA"/>
</dbReference>
<organism evidence="2">
    <name type="scientific">Gaeumannomyces tritici (strain R3-111a-1)</name>
    <name type="common">Wheat and barley take-all root rot fungus</name>
    <name type="synonym">Gaeumannomyces graminis var. tritici</name>
    <dbReference type="NCBI Taxonomy" id="644352"/>
    <lineage>
        <taxon>Eukaryota</taxon>
        <taxon>Fungi</taxon>
        <taxon>Dikarya</taxon>
        <taxon>Ascomycota</taxon>
        <taxon>Pezizomycotina</taxon>
        <taxon>Sordariomycetes</taxon>
        <taxon>Sordariomycetidae</taxon>
        <taxon>Magnaporthales</taxon>
        <taxon>Magnaporthaceae</taxon>
        <taxon>Gaeumannomyces</taxon>
    </lineage>
</organism>
<evidence type="ECO:0000313" key="4">
    <source>
        <dbReference type="Proteomes" id="UP000006039"/>
    </source>
</evidence>
<reference evidence="3" key="4">
    <citation type="journal article" date="2015" name="G3 (Bethesda)">
        <title>Genome sequences of three phytopathogenic species of the Magnaporthaceae family of fungi.</title>
        <authorList>
            <person name="Okagaki L.H."/>
            <person name="Nunes C.C."/>
            <person name="Sailsbery J."/>
            <person name="Clay B."/>
            <person name="Brown D."/>
            <person name="John T."/>
            <person name="Oh Y."/>
            <person name="Young N."/>
            <person name="Fitzgerald M."/>
            <person name="Haas B.J."/>
            <person name="Zeng Q."/>
            <person name="Young S."/>
            <person name="Adiconis X."/>
            <person name="Fan L."/>
            <person name="Levin J.Z."/>
            <person name="Mitchell T.K."/>
            <person name="Okubara P.A."/>
            <person name="Farman M.L."/>
            <person name="Kohn L.M."/>
            <person name="Birren B."/>
            <person name="Ma L.-J."/>
            <person name="Dean R.A."/>
        </authorList>
    </citation>
    <scope>NUCLEOTIDE SEQUENCE</scope>
    <source>
        <strain evidence="3">R3-111a-1</strain>
    </source>
</reference>
<gene>
    <name evidence="3" type="primary">20342833</name>
    <name evidence="2" type="ORF">GGTG_02375</name>
</gene>
<protein>
    <recommendedName>
        <fullName evidence="1">Lipocalin-like domain-containing protein</fullName>
    </recommendedName>
</protein>
<dbReference type="InterPro" id="IPR024311">
    <property type="entry name" value="Lipocalin-like"/>
</dbReference>
<reference evidence="2" key="3">
    <citation type="submission" date="2010-09" db="EMBL/GenBank/DDBJ databases">
        <title>Annotation of Gaeumannomyces graminis var. tritici R3-111a-1.</title>
        <authorList>
            <consortium name="The Broad Institute Genome Sequencing Platform"/>
            <person name="Ma L.-J."/>
            <person name="Dead R."/>
            <person name="Young S.K."/>
            <person name="Zeng Q."/>
            <person name="Gargeya S."/>
            <person name="Fitzgerald M."/>
            <person name="Haas B."/>
            <person name="Abouelleil A."/>
            <person name="Alvarado L."/>
            <person name="Arachchi H.M."/>
            <person name="Berlin A."/>
            <person name="Brown A."/>
            <person name="Chapman S.B."/>
            <person name="Chen Z."/>
            <person name="Dunbar C."/>
            <person name="Freedman E."/>
            <person name="Gearin G."/>
            <person name="Gellesch M."/>
            <person name="Goldberg J."/>
            <person name="Griggs A."/>
            <person name="Gujja S."/>
            <person name="Heiman D."/>
            <person name="Howarth C."/>
            <person name="Larson L."/>
            <person name="Lui A."/>
            <person name="MacDonald P.J.P."/>
            <person name="Mehta T."/>
            <person name="Montmayeur A."/>
            <person name="Murphy C."/>
            <person name="Neiman D."/>
            <person name="Pearson M."/>
            <person name="Priest M."/>
            <person name="Roberts A."/>
            <person name="Saif S."/>
            <person name="Shea T."/>
            <person name="Shenoy N."/>
            <person name="Sisk P."/>
            <person name="Stolte C."/>
            <person name="Sykes S."/>
            <person name="Yandava C."/>
            <person name="Wortman J."/>
            <person name="Nusbaum C."/>
            <person name="Birren B."/>
        </authorList>
    </citation>
    <scope>NUCLEOTIDE SEQUENCE</scope>
    <source>
        <strain evidence="2">R3-111a-1</strain>
    </source>
</reference>
<evidence type="ECO:0000313" key="2">
    <source>
        <dbReference type="EMBL" id="EJT82402.1"/>
    </source>
</evidence>
<proteinExistence type="predicted"/>
<evidence type="ECO:0000259" key="1">
    <source>
        <dbReference type="Pfam" id="PF13924"/>
    </source>
</evidence>
<reference evidence="2" key="2">
    <citation type="submission" date="2010-07" db="EMBL/GenBank/DDBJ databases">
        <authorList>
            <consortium name="The Broad Institute Genome Sequencing Platform"/>
            <consortium name="Broad Institute Genome Sequencing Center for Infectious Disease"/>
            <person name="Ma L.-J."/>
            <person name="Dead R."/>
            <person name="Young S."/>
            <person name="Zeng Q."/>
            <person name="Koehrsen M."/>
            <person name="Alvarado L."/>
            <person name="Berlin A."/>
            <person name="Chapman S.B."/>
            <person name="Chen Z."/>
            <person name="Freedman E."/>
            <person name="Gellesch M."/>
            <person name="Goldberg J."/>
            <person name="Griggs A."/>
            <person name="Gujja S."/>
            <person name="Heilman E.R."/>
            <person name="Heiman D."/>
            <person name="Hepburn T."/>
            <person name="Howarth C."/>
            <person name="Jen D."/>
            <person name="Larson L."/>
            <person name="Mehta T."/>
            <person name="Neiman D."/>
            <person name="Pearson M."/>
            <person name="Roberts A."/>
            <person name="Saif S."/>
            <person name="Shea T."/>
            <person name="Shenoy N."/>
            <person name="Sisk P."/>
            <person name="Stolte C."/>
            <person name="Sykes S."/>
            <person name="Walk T."/>
            <person name="White J."/>
            <person name="Yandava C."/>
            <person name="Haas B."/>
            <person name="Nusbaum C."/>
            <person name="Birren B."/>
        </authorList>
    </citation>
    <scope>NUCLEOTIDE SEQUENCE</scope>
    <source>
        <strain evidence="2">R3-111a-1</strain>
    </source>
</reference>
<accession>J3NM71</accession>
<dbReference type="Proteomes" id="UP000006039">
    <property type="component" value="Unassembled WGS sequence"/>
</dbReference>
<reference evidence="4" key="1">
    <citation type="submission" date="2010-07" db="EMBL/GenBank/DDBJ databases">
        <title>The genome sequence of Gaeumannomyces graminis var. tritici strain R3-111a-1.</title>
        <authorList>
            <consortium name="The Broad Institute Genome Sequencing Platform"/>
            <person name="Ma L.-J."/>
            <person name="Dead R."/>
            <person name="Young S."/>
            <person name="Zeng Q."/>
            <person name="Koehrsen M."/>
            <person name="Alvarado L."/>
            <person name="Berlin A."/>
            <person name="Chapman S.B."/>
            <person name="Chen Z."/>
            <person name="Freedman E."/>
            <person name="Gellesch M."/>
            <person name="Goldberg J."/>
            <person name="Griggs A."/>
            <person name="Gujja S."/>
            <person name="Heilman E.R."/>
            <person name="Heiman D."/>
            <person name="Hepburn T."/>
            <person name="Howarth C."/>
            <person name="Jen D."/>
            <person name="Larson L."/>
            <person name="Mehta T."/>
            <person name="Neiman D."/>
            <person name="Pearson M."/>
            <person name="Roberts A."/>
            <person name="Saif S."/>
            <person name="Shea T."/>
            <person name="Shenoy N."/>
            <person name="Sisk P."/>
            <person name="Stolte C."/>
            <person name="Sykes S."/>
            <person name="Walk T."/>
            <person name="White J."/>
            <person name="Yandava C."/>
            <person name="Haas B."/>
            <person name="Nusbaum C."/>
            <person name="Birren B."/>
        </authorList>
    </citation>
    <scope>NUCLEOTIDE SEQUENCE [LARGE SCALE GENOMIC DNA]</scope>
    <source>
        <strain evidence="4">R3-111a-1</strain>
    </source>
</reference>
<sequence>MVNITGIWNLVSFNIYVNGTSVRQPNGPNPLGKAVIMPQYISFHITTPESAVPLPNETRWRNGADHDIAEIARPFVSYCGRWTAAYLGEQLQLTTAIDVSLDPSWKQRPQRRNVSFVEENGRTYMLLMPVSSLAPTNPGEVSVLKWEKEIS</sequence>